<dbReference type="InParanoid" id="D9Q332"/>
<dbReference type="RefSeq" id="WP_013267232.1">
    <property type="nucleotide sequence ID" value="NC_014374.1"/>
</dbReference>
<dbReference type="EMBL" id="CP001742">
    <property type="protein sequence ID" value="ADL19720.1"/>
    <property type="molecule type" value="Genomic_DNA"/>
</dbReference>
<dbReference type="Pfam" id="PF01886">
    <property type="entry name" value="DUF61"/>
    <property type="match status" value="1"/>
</dbReference>
<dbReference type="AlphaFoldDB" id="D9Q332"/>
<name>D9Q332_ACIS3</name>
<gene>
    <name evidence="1" type="ordered locus">ASAC_1315</name>
</gene>
<dbReference type="Proteomes" id="UP000000346">
    <property type="component" value="Chromosome"/>
</dbReference>
<accession>D9Q332</accession>
<evidence type="ECO:0008006" key="3">
    <source>
        <dbReference type="Google" id="ProtNLM"/>
    </source>
</evidence>
<dbReference type="InterPro" id="IPR002746">
    <property type="entry name" value="UPF0216"/>
</dbReference>
<keyword evidence="2" id="KW-1185">Reference proteome</keyword>
<dbReference type="KEGG" id="asc:ASAC_1315"/>
<evidence type="ECO:0000313" key="1">
    <source>
        <dbReference type="EMBL" id="ADL19720.1"/>
    </source>
</evidence>
<reference evidence="1 2" key="1">
    <citation type="journal article" date="2010" name="Appl. Environ. Microbiol.">
        <title>The genome sequence of the crenarchaeon Acidilobus saccharovorans supports a new order, Acidilobales, and suggests an important ecological role in terrestrial acidic hot springs.</title>
        <authorList>
            <person name="Mardanov A.V."/>
            <person name="Svetlitchnyi V.A."/>
            <person name="Beletsky A.V."/>
            <person name="Prokofeva M.I."/>
            <person name="Bonch-Osmolovskaya E.A."/>
            <person name="Ravin N.V."/>
            <person name="Skryabin K.G."/>
        </authorList>
    </citation>
    <scope>NUCLEOTIDE SEQUENCE [LARGE SCALE GENOMIC DNA]</scope>
    <source>
        <strain evidence="2">DSM 16705 / JCM 18335 / VKM B-2471 / 345-15</strain>
    </source>
</reference>
<sequence length="141" mass="16381">MGSEEGPARHITKVYTEEVRRLQASWPSKQVRLRELRDTDYIILNDGTSHEFDKDEVSRLLSQVPEYFWDFMTVPLLLYYIRTESGVAKYVVVGNRWQRRLAEIMLRGDYTAEGIGELSVDEFLVIIGKYRSLVFVSLSVA</sequence>
<dbReference type="OrthoDB" id="45662at2157"/>
<protein>
    <recommendedName>
        <fullName evidence="3">DUF61 domain-containing protein</fullName>
    </recommendedName>
</protein>
<dbReference type="GeneID" id="9499571"/>
<dbReference type="eggNOG" id="arCOG01921">
    <property type="taxonomic scope" value="Archaea"/>
</dbReference>
<evidence type="ECO:0000313" key="2">
    <source>
        <dbReference type="Proteomes" id="UP000000346"/>
    </source>
</evidence>
<proteinExistence type="predicted"/>
<dbReference type="STRING" id="666510.ASAC_1315"/>
<organism evidence="1 2">
    <name type="scientific">Acidilobus saccharovorans (strain DSM 16705 / JCM 18335 / VKM B-2471 / 345-15)</name>
    <dbReference type="NCBI Taxonomy" id="666510"/>
    <lineage>
        <taxon>Archaea</taxon>
        <taxon>Thermoproteota</taxon>
        <taxon>Thermoprotei</taxon>
        <taxon>Acidilobales</taxon>
        <taxon>Acidilobaceae</taxon>
        <taxon>Acidilobus</taxon>
    </lineage>
</organism>
<dbReference type="HOGENOM" id="CLU_1736325_0_0_2"/>